<gene>
    <name evidence="2" type="ORF">UY98_C0042G0006</name>
</gene>
<evidence type="ECO:0000256" key="1">
    <source>
        <dbReference type="SAM" id="Phobius"/>
    </source>
</evidence>
<organism evidence="2 3">
    <name type="scientific">Candidatus Kaiserbacteria bacterium GW2011_GWA2_58_9</name>
    <dbReference type="NCBI Taxonomy" id="1618672"/>
    <lineage>
        <taxon>Bacteria</taxon>
        <taxon>Candidatus Kaiseribacteriota</taxon>
    </lineage>
</organism>
<proteinExistence type="predicted"/>
<comment type="caution">
    <text evidence="2">The sequence shown here is derived from an EMBL/GenBank/DDBJ whole genome shotgun (WGS) entry which is preliminary data.</text>
</comment>
<dbReference type="EMBL" id="LCSD01000042">
    <property type="protein sequence ID" value="KKW45583.1"/>
    <property type="molecule type" value="Genomic_DNA"/>
</dbReference>
<dbReference type="Proteomes" id="UP000034789">
    <property type="component" value="Unassembled WGS sequence"/>
</dbReference>
<evidence type="ECO:0000313" key="3">
    <source>
        <dbReference type="Proteomes" id="UP000034789"/>
    </source>
</evidence>
<sequence>MRIPFVGFVGALGSLGFGALAIPAVAAAATLTDTLVFLSTFLNGVIGLFITLAIVVFFWGLIKYLFTMEQESAHESLRIMFWGVIAIFVMVSIWGIIRLLQSTLKVTSTDPVIPKGIVVNPGVYQQGGIRY</sequence>
<keyword evidence="1" id="KW-0812">Transmembrane</keyword>
<feature type="transmembrane region" description="Helical" evidence="1">
    <location>
        <begin position="79"/>
        <end position="97"/>
    </location>
</feature>
<evidence type="ECO:0000313" key="2">
    <source>
        <dbReference type="EMBL" id="KKW45583.1"/>
    </source>
</evidence>
<keyword evidence="1" id="KW-0472">Membrane</keyword>
<name>A0A0G1YQ91_9BACT</name>
<accession>A0A0G1YQ91</accession>
<dbReference type="AlphaFoldDB" id="A0A0G1YQ91"/>
<reference evidence="2 3" key="1">
    <citation type="journal article" date="2015" name="Nature">
        <title>rRNA introns, odd ribosomes, and small enigmatic genomes across a large radiation of phyla.</title>
        <authorList>
            <person name="Brown C.T."/>
            <person name="Hug L.A."/>
            <person name="Thomas B.C."/>
            <person name="Sharon I."/>
            <person name="Castelle C.J."/>
            <person name="Singh A."/>
            <person name="Wilkins M.J."/>
            <person name="Williams K.H."/>
            <person name="Banfield J.F."/>
        </authorList>
    </citation>
    <scope>NUCLEOTIDE SEQUENCE [LARGE SCALE GENOMIC DNA]</scope>
</reference>
<feature type="transmembrane region" description="Helical" evidence="1">
    <location>
        <begin position="44"/>
        <end position="67"/>
    </location>
</feature>
<keyword evidence="1" id="KW-1133">Transmembrane helix</keyword>
<protein>
    <submittedName>
        <fullName evidence="2">Uncharacterized protein</fullName>
    </submittedName>
</protein>